<accession>A0A821RCH2</accession>
<dbReference type="InterPro" id="IPR036691">
    <property type="entry name" value="Endo/exonu/phosph_ase_sf"/>
</dbReference>
<dbReference type="AlphaFoldDB" id="A0A821RCH2"/>
<evidence type="ECO:0000313" key="1">
    <source>
        <dbReference type="EMBL" id="CAF4841219.1"/>
    </source>
</evidence>
<keyword evidence="2" id="KW-1185">Reference proteome</keyword>
<protein>
    <recommendedName>
        <fullName evidence="3">Endonuclease/exonuclease/phosphatase domain-containing protein</fullName>
    </recommendedName>
</protein>
<organism evidence="1 2">
    <name type="scientific">Pieris macdunnoughi</name>
    <dbReference type="NCBI Taxonomy" id="345717"/>
    <lineage>
        <taxon>Eukaryota</taxon>
        <taxon>Metazoa</taxon>
        <taxon>Ecdysozoa</taxon>
        <taxon>Arthropoda</taxon>
        <taxon>Hexapoda</taxon>
        <taxon>Insecta</taxon>
        <taxon>Pterygota</taxon>
        <taxon>Neoptera</taxon>
        <taxon>Endopterygota</taxon>
        <taxon>Lepidoptera</taxon>
        <taxon>Glossata</taxon>
        <taxon>Ditrysia</taxon>
        <taxon>Papilionoidea</taxon>
        <taxon>Pieridae</taxon>
        <taxon>Pierinae</taxon>
        <taxon>Pieris</taxon>
    </lineage>
</organism>
<sequence>MMSSFRRLGGVNSATAVCAPLAHRTDLIQANLHSQTASASLRRLLETNPKTIAAIQEPWIRNGKICGLGTTGGKLLLDTSREKLELIIAADFNAHHTLWGNDNTNAREPTFINARSQTIIDLTMVTAGLSDHIQDWNVSSELSYSDHRWIHFAIKGELPKSQPRRISRRTDSVKFYRLISSEVDKLTIPTTIDIQDIDKHVKNLTSLLLTSYEQSYPLTIPRWEGRHN</sequence>
<comment type="caution">
    <text evidence="1">The sequence shown here is derived from an EMBL/GenBank/DDBJ whole genome shotgun (WGS) entry which is preliminary data.</text>
</comment>
<reference evidence="1" key="1">
    <citation type="submission" date="2021-02" db="EMBL/GenBank/DDBJ databases">
        <authorList>
            <person name="Steward A R."/>
        </authorList>
    </citation>
    <scope>NUCLEOTIDE SEQUENCE</scope>
</reference>
<dbReference type="OrthoDB" id="6932013at2759"/>
<dbReference type="Proteomes" id="UP000663880">
    <property type="component" value="Unassembled WGS sequence"/>
</dbReference>
<evidence type="ECO:0008006" key="3">
    <source>
        <dbReference type="Google" id="ProtNLM"/>
    </source>
</evidence>
<gene>
    <name evidence="1" type="ORF">PMACD_LOCUS6184</name>
</gene>
<dbReference type="Gene3D" id="3.60.10.10">
    <property type="entry name" value="Endonuclease/exonuclease/phosphatase"/>
    <property type="match status" value="1"/>
</dbReference>
<evidence type="ECO:0000313" key="2">
    <source>
        <dbReference type="Proteomes" id="UP000663880"/>
    </source>
</evidence>
<dbReference type="EMBL" id="CAJOBZ010000013">
    <property type="protein sequence ID" value="CAF4841219.1"/>
    <property type="molecule type" value="Genomic_DNA"/>
</dbReference>
<proteinExistence type="predicted"/>
<dbReference type="SUPFAM" id="SSF56219">
    <property type="entry name" value="DNase I-like"/>
    <property type="match status" value="1"/>
</dbReference>
<name>A0A821RCH2_9NEOP</name>